<dbReference type="SUPFAM" id="SSF64268">
    <property type="entry name" value="PX domain"/>
    <property type="match status" value="1"/>
</dbReference>
<dbReference type="VEuPathDB" id="FungiDB:DEHA2E08822g"/>
<dbReference type="FunFam" id="1.20.1270.60:FF:000022">
    <property type="entry name" value="Sorting nexin 3 protein"/>
    <property type="match status" value="1"/>
</dbReference>
<dbReference type="PROSITE" id="PS50195">
    <property type="entry name" value="PX"/>
    <property type="match status" value="1"/>
</dbReference>
<feature type="compositionally biased region" description="Polar residues" evidence="11">
    <location>
        <begin position="168"/>
        <end position="179"/>
    </location>
</feature>
<sequence>MDHEDLTASHWDDVISPHSEYTYSATSSSVPPLSNQFSELSVDDSEDDEEDDEEEDEEEEDEVQNPQTPRHGYSNPVDEQRDELEKDERNDHKHKLLSELTHGSEENQLESFIKSPERINTSESLFNEKDSPIKPSTSVSNEQPVSPKRVSNLKTSKYKPTRLRKFSSKTIVQHLGNENNTKEPLGPLGEPTDRGIDKEPAPSSSNGDSQNSNNKDLLVQQLDAPLYDIDSGTKNESPHKIDQSSQKSASNDDSNVAHTVNVPSSLEISVGDPMKVGDITNAHIVYSIKTKNKKPDSQLLPHGTDTFIVSRRYKDFRWIYHQLQNNHPGKIIPPPPTKQTYIGRFNENFIENRRLSLEKMLSKISHSPSLQEDPDFIMFLVSEDFGNESKEREKLSGSGASLQNDEFLDNDSNTSNTDSAPVTVGNNTGGFMSSIFSMSQKIEEPDEYFIQKKEYIESLEHNLRVFYKSIELINNQRQEMAGLVDEISLTIDELASLEISKITTDLLSSFSDVQLKLKENLDRINLQDQLTLGFTIEEYLRIIGSIKYVFESRSKIYQQYYNFNQDYIKKQAQLNKLNKKFKVQNDKAGNLNFEVDKLRAKVQTFEKKFNLISETIKSELERFEFEKIDDFRNSVEIFIESSIESQKEAIELWETFYERENLSEI</sequence>
<feature type="compositionally biased region" description="Acidic residues" evidence="11">
    <location>
        <begin position="41"/>
        <end position="63"/>
    </location>
</feature>
<evidence type="ECO:0000256" key="2">
    <source>
        <dbReference type="ARBA" id="ARBA00004496"/>
    </source>
</evidence>
<protein>
    <submittedName>
        <fullName evidence="13">DEHA2E08822p</fullName>
    </submittedName>
</protein>
<dbReference type="SMART" id="SM00312">
    <property type="entry name" value="PX"/>
    <property type="match status" value="1"/>
</dbReference>
<evidence type="ECO:0000313" key="13">
    <source>
        <dbReference type="EMBL" id="CAG87927.2"/>
    </source>
</evidence>
<dbReference type="InterPro" id="IPR015404">
    <property type="entry name" value="Vps5_C"/>
</dbReference>
<dbReference type="Gene3D" id="1.20.1270.60">
    <property type="entry name" value="Arfaptin homology (AH) domain/BAR domain"/>
    <property type="match status" value="1"/>
</dbReference>
<evidence type="ECO:0000256" key="11">
    <source>
        <dbReference type="SAM" id="MobiDB-lite"/>
    </source>
</evidence>
<keyword evidence="9" id="KW-0333">Golgi apparatus</keyword>
<dbReference type="OMA" id="EKMAAVW"/>
<dbReference type="GO" id="GO:0030904">
    <property type="term" value="C:retromer complex"/>
    <property type="evidence" value="ECO:0007669"/>
    <property type="project" value="UniProtKB-ARBA"/>
</dbReference>
<feature type="compositionally biased region" description="Low complexity" evidence="11">
    <location>
        <begin position="203"/>
        <end position="214"/>
    </location>
</feature>
<keyword evidence="7" id="KW-0597">Phosphoprotein</keyword>
<comment type="similarity">
    <text evidence="4">Belongs to the sorting nexin family.</text>
</comment>
<dbReference type="HOGENOM" id="CLU_021752_0_0_1"/>
<feature type="region of interest" description="Disordered" evidence="11">
    <location>
        <begin position="21"/>
        <end position="214"/>
    </location>
</feature>
<keyword evidence="8" id="KW-0653">Protein transport</keyword>
<dbReference type="GO" id="GO:0005829">
    <property type="term" value="C:cytosol"/>
    <property type="evidence" value="ECO:0007669"/>
    <property type="project" value="GOC"/>
</dbReference>
<evidence type="ECO:0000256" key="1">
    <source>
        <dbReference type="ARBA" id="ARBA00004287"/>
    </source>
</evidence>
<gene>
    <name evidence="13" type="ordered locus">DEHA2E08822g</name>
</gene>
<evidence type="ECO:0000256" key="5">
    <source>
        <dbReference type="ARBA" id="ARBA00022448"/>
    </source>
</evidence>
<dbReference type="GO" id="GO:0045053">
    <property type="term" value="P:protein retention in Golgi apparatus"/>
    <property type="evidence" value="ECO:0007669"/>
    <property type="project" value="TreeGrafter"/>
</dbReference>
<dbReference type="OrthoDB" id="271164at2759"/>
<organism evidence="13 14">
    <name type="scientific">Debaryomyces hansenii (strain ATCC 36239 / CBS 767 / BCRC 21394 / JCM 1990 / NBRC 0083 / IGC 2968)</name>
    <name type="common">Yeast</name>
    <name type="synonym">Torulaspora hansenii</name>
    <dbReference type="NCBI Taxonomy" id="284592"/>
    <lineage>
        <taxon>Eukaryota</taxon>
        <taxon>Fungi</taxon>
        <taxon>Dikarya</taxon>
        <taxon>Ascomycota</taxon>
        <taxon>Saccharomycotina</taxon>
        <taxon>Pichiomycetes</taxon>
        <taxon>Debaryomycetaceae</taxon>
        <taxon>Debaryomyces</taxon>
    </lineage>
</organism>
<evidence type="ECO:0000256" key="4">
    <source>
        <dbReference type="ARBA" id="ARBA00010883"/>
    </source>
</evidence>
<feature type="domain" description="PX" evidence="12">
    <location>
        <begin position="264"/>
        <end position="387"/>
    </location>
</feature>
<evidence type="ECO:0000256" key="8">
    <source>
        <dbReference type="ARBA" id="ARBA00022927"/>
    </source>
</evidence>
<feature type="compositionally biased region" description="Basic residues" evidence="11">
    <location>
        <begin position="156"/>
        <end position="167"/>
    </location>
</feature>
<dbReference type="GO" id="GO:0035091">
    <property type="term" value="F:phosphatidylinositol binding"/>
    <property type="evidence" value="ECO:0007669"/>
    <property type="project" value="InterPro"/>
</dbReference>
<evidence type="ECO:0000256" key="7">
    <source>
        <dbReference type="ARBA" id="ARBA00022553"/>
    </source>
</evidence>
<evidence type="ECO:0000256" key="6">
    <source>
        <dbReference type="ARBA" id="ARBA00022490"/>
    </source>
</evidence>
<dbReference type="GO" id="GO:0005794">
    <property type="term" value="C:Golgi apparatus"/>
    <property type="evidence" value="ECO:0007669"/>
    <property type="project" value="UniProtKB-SubCell"/>
</dbReference>
<dbReference type="GeneID" id="2902764"/>
<dbReference type="Pfam" id="PF09325">
    <property type="entry name" value="Vps5"/>
    <property type="match status" value="1"/>
</dbReference>
<evidence type="ECO:0000256" key="3">
    <source>
        <dbReference type="ARBA" id="ARBA00004555"/>
    </source>
</evidence>
<dbReference type="Pfam" id="PF00787">
    <property type="entry name" value="PX"/>
    <property type="match status" value="1"/>
</dbReference>
<accession>Q6BQ29</accession>
<keyword evidence="14" id="KW-1185">Reference proteome</keyword>
<dbReference type="RefSeq" id="XP_459691.2">
    <property type="nucleotide sequence ID" value="XM_459691.1"/>
</dbReference>
<dbReference type="InterPro" id="IPR001683">
    <property type="entry name" value="PX_dom"/>
</dbReference>
<feature type="compositionally biased region" description="Polar residues" evidence="11">
    <location>
        <begin position="398"/>
        <end position="424"/>
    </location>
</feature>
<evidence type="ECO:0000256" key="10">
    <source>
        <dbReference type="ARBA" id="ARBA00023136"/>
    </source>
</evidence>
<dbReference type="KEGG" id="dha:DEHA2E08822g"/>
<reference evidence="13 14" key="1">
    <citation type="journal article" date="2004" name="Nature">
        <title>Genome evolution in yeasts.</title>
        <authorList>
            <consortium name="Genolevures"/>
            <person name="Dujon B."/>
            <person name="Sherman D."/>
            <person name="Fischer G."/>
            <person name="Durrens P."/>
            <person name="Casaregola S."/>
            <person name="Lafontaine I."/>
            <person name="de Montigny J."/>
            <person name="Marck C."/>
            <person name="Neuveglise C."/>
            <person name="Talla E."/>
            <person name="Goffard N."/>
            <person name="Frangeul L."/>
            <person name="Aigle M."/>
            <person name="Anthouard V."/>
            <person name="Babour A."/>
            <person name="Barbe V."/>
            <person name="Barnay S."/>
            <person name="Blanchin S."/>
            <person name="Beckerich J.M."/>
            <person name="Beyne E."/>
            <person name="Bleykasten C."/>
            <person name="Boisrame A."/>
            <person name="Boyer J."/>
            <person name="Cattolico L."/>
            <person name="Confanioleri F."/>
            <person name="de Daruvar A."/>
            <person name="Despons L."/>
            <person name="Fabre E."/>
            <person name="Fairhead C."/>
            <person name="Ferry-Dumazet H."/>
            <person name="Groppi A."/>
            <person name="Hantraye F."/>
            <person name="Hennequin C."/>
            <person name="Jauniaux N."/>
            <person name="Joyet P."/>
            <person name="Kachouri R."/>
            <person name="Kerrest A."/>
            <person name="Koszul R."/>
            <person name="Lemaire M."/>
            <person name="Lesur I."/>
            <person name="Ma L."/>
            <person name="Muller H."/>
            <person name="Nicaud J.M."/>
            <person name="Nikolski M."/>
            <person name="Oztas S."/>
            <person name="Ozier-Kalogeropoulos O."/>
            <person name="Pellenz S."/>
            <person name="Potier S."/>
            <person name="Richard G.F."/>
            <person name="Straub M.L."/>
            <person name="Suleau A."/>
            <person name="Swennene D."/>
            <person name="Tekaia F."/>
            <person name="Wesolowski-Louvel M."/>
            <person name="Westhof E."/>
            <person name="Wirth B."/>
            <person name="Zeniou-Meyer M."/>
            <person name="Zivanovic I."/>
            <person name="Bolotin-Fukuhara M."/>
            <person name="Thierry A."/>
            <person name="Bouchier C."/>
            <person name="Caudron B."/>
            <person name="Scarpelli C."/>
            <person name="Gaillardin C."/>
            <person name="Weissenbach J."/>
            <person name="Wincker P."/>
            <person name="Souciet J.L."/>
        </authorList>
    </citation>
    <scope>NUCLEOTIDE SEQUENCE [LARGE SCALE GENOMIC DNA]</scope>
    <source>
        <strain evidence="14">ATCC 36239 / CBS 767 / BCRC 21394 / JCM 1990 / NBRC 0083 / IGC 2968</strain>
    </source>
</reference>
<feature type="compositionally biased region" description="Basic and acidic residues" evidence="11">
    <location>
        <begin position="231"/>
        <end position="242"/>
    </location>
</feature>
<feature type="compositionally biased region" description="Polar residues" evidence="11">
    <location>
        <begin position="243"/>
        <end position="257"/>
    </location>
</feature>
<dbReference type="InParanoid" id="Q6BQ29"/>
<dbReference type="PANTHER" id="PTHR10555:SF170">
    <property type="entry name" value="FI18122P1"/>
    <property type="match status" value="1"/>
</dbReference>
<dbReference type="STRING" id="284592.Q6BQ29"/>
<dbReference type="AlphaFoldDB" id="Q6BQ29"/>
<name>Q6BQ29_DEBHA</name>
<dbReference type="EMBL" id="CR382137">
    <property type="protein sequence ID" value="CAG87927.2"/>
    <property type="molecule type" value="Genomic_DNA"/>
</dbReference>
<feature type="compositionally biased region" description="Polar residues" evidence="11">
    <location>
        <begin position="21"/>
        <end position="39"/>
    </location>
</feature>
<dbReference type="CDD" id="cd07627">
    <property type="entry name" value="BAR_Vps5p"/>
    <property type="match status" value="1"/>
</dbReference>
<dbReference type="InterPro" id="IPR036871">
    <property type="entry name" value="PX_dom_sf"/>
</dbReference>
<dbReference type="FunCoup" id="Q6BQ29">
    <property type="interactions" value="795"/>
</dbReference>
<keyword evidence="5" id="KW-0813">Transport</keyword>
<dbReference type="GO" id="GO:0042147">
    <property type="term" value="P:retrograde transport, endosome to Golgi"/>
    <property type="evidence" value="ECO:0007669"/>
    <property type="project" value="UniProtKB-ARBA"/>
</dbReference>
<feature type="region of interest" description="Disordered" evidence="11">
    <location>
        <begin position="228"/>
        <end position="257"/>
    </location>
</feature>
<feature type="region of interest" description="Disordered" evidence="11">
    <location>
        <begin position="390"/>
        <end position="424"/>
    </location>
</feature>
<evidence type="ECO:0000256" key="9">
    <source>
        <dbReference type="ARBA" id="ARBA00023034"/>
    </source>
</evidence>
<evidence type="ECO:0000259" key="12">
    <source>
        <dbReference type="PROSITE" id="PS50195"/>
    </source>
</evidence>
<dbReference type="GO" id="GO:0005768">
    <property type="term" value="C:endosome"/>
    <property type="evidence" value="ECO:0007669"/>
    <property type="project" value="TreeGrafter"/>
</dbReference>
<dbReference type="eggNOG" id="KOG2273">
    <property type="taxonomic scope" value="Eukaryota"/>
</dbReference>
<evidence type="ECO:0000313" key="14">
    <source>
        <dbReference type="Proteomes" id="UP000000599"/>
    </source>
</evidence>
<comment type="subcellular location">
    <subcellularLocation>
        <location evidence="2">Cytoplasm</location>
    </subcellularLocation>
    <subcellularLocation>
        <location evidence="3">Golgi apparatus</location>
    </subcellularLocation>
    <subcellularLocation>
        <location evidence="1">Membrane</location>
        <topology evidence="1">Peripheral membrane protein</topology>
        <orientation evidence="1">Cytoplasmic side</orientation>
    </subcellularLocation>
</comment>
<keyword evidence="10" id="KW-0472">Membrane</keyword>
<dbReference type="Proteomes" id="UP000000599">
    <property type="component" value="Chromosome E"/>
</dbReference>
<keyword evidence="6" id="KW-0963">Cytoplasm</keyword>
<feature type="compositionally biased region" description="Basic and acidic residues" evidence="11">
    <location>
        <begin position="191"/>
        <end position="200"/>
    </location>
</feature>
<feature type="compositionally biased region" description="Polar residues" evidence="11">
    <location>
        <begin position="134"/>
        <end position="144"/>
    </location>
</feature>
<dbReference type="PANTHER" id="PTHR10555">
    <property type="entry name" value="SORTING NEXIN"/>
    <property type="match status" value="1"/>
</dbReference>
<dbReference type="SUPFAM" id="SSF103657">
    <property type="entry name" value="BAR/IMD domain-like"/>
    <property type="match status" value="1"/>
</dbReference>
<dbReference type="InterPro" id="IPR035803">
    <property type="entry name" value="BAR_Vps5"/>
</dbReference>
<proteinExistence type="inferred from homology"/>
<dbReference type="InterPro" id="IPR027267">
    <property type="entry name" value="AH/BAR_dom_sf"/>
</dbReference>
<dbReference type="Gene3D" id="3.30.1520.10">
    <property type="entry name" value="Phox-like domain"/>
    <property type="match status" value="1"/>
</dbReference>
<dbReference type="GO" id="GO:0015031">
    <property type="term" value="P:protein transport"/>
    <property type="evidence" value="ECO:0007669"/>
    <property type="project" value="UniProtKB-KW"/>
</dbReference>